<gene>
    <name evidence="1" type="ORF">SAMN05660691_02133</name>
</gene>
<keyword evidence="2" id="KW-1185">Reference proteome</keyword>
<accession>A0A1H6M391</accession>
<dbReference type="AlphaFoldDB" id="A0A1H6M391"/>
<dbReference type="EMBL" id="FNXF01000007">
    <property type="protein sequence ID" value="SEH91741.1"/>
    <property type="molecule type" value="Genomic_DNA"/>
</dbReference>
<reference evidence="2" key="1">
    <citation type="submission" date="2016-10" db="EMBL/GenBank/DDBJ databases">
        <authorList>
            <person name="Varghese N."/>
            <person name="Submissions S."/>
        </authorList>
    </citation>
    <scope>NUCLEOTIDE SEQUENCE [LARGE SCALE GENOMIC DNA]</scope>
    <source>
        <strain evidence="2">DSM 17616</strain>
    </source>
</reference>
<sequence length="235" mass="26452">MLDLTAIVDKKTTITDGVCMLAELNTVELDRLKAILLSADELKLAASLLYQSYHDDPLFMEIFRADKTDYEQRLRAAIREELNTFWQAKQPIIGLFSAEQLLGVACVITPDSGIGASRLWHWRLKMLLTAGYVSTKQLLEKEQKIHAAMPAERYHMLAFIAVAPKQQHLGLGHYLIHAVDSIVDKDQHSAGIGVFVTLEKYQAFFADDKYQPVSELAFNTVSGTLMFRPRQQLAG</sequence>
<evidence type="ECO:0000313" key="1">
    <source>
        <dbReference type="EMBL" id="SEH91741.1"/>
    </source>
</evidence>
<dbReference type="Gene3D" id="3.40.630.30">
    <property type="match status" value="1"/>
</dbReference>
<protein>
    <recommendedName>
        <fullName evidence="3">Acetyltransferase (GNAT) family protein</fullName>
    </recommendedName>
</protein>
<name>A0A1H6M391_9GAMM</name>
<dbReference type="SUPFAM" id="SSF55729">
    <property type="entry name" value="Acyl-CoA N-acyltransferases (Nat)"/>
    <property type="match status" value="1"/>
</dbReference>
<dbReference type="Proteomes" id="UP000199371">
    <property type="component" value="Unassembled WGS sequence"/>
</dbReference>
<proteinExistence type="predicted"/>
<evidence type="ECO:0008006" key="3">
    <source>
        <dbReference type="Google" id="ProtNLM"/>
    </source>
</evidence>
<dbReference type="InterPro" id="IPR016181">
    <property type="entry name" value="Acyl_CoA_acyltransferase"/>
</dbReference>
<evidence type="ECO:0000313" key="2">
    <source>
        <dbReference type="Proteomes" id="UP000199371"/>
    </source>
</evidence>
<dbReference type="STRING" id="173990.SAMN05660691_02133"/>
<organism evidence="1 2">
    <name type="scientific">Rheinheimera pacifica</name>
    <dbReference type="NCBI Taxonomy" id="173990"/>
    <lineage>
        <taxon>Bacteria</taxon>
        <taxon>Pseudomonadati</taxon>
        <taxon>Pseudomonadota</taxon>
        <taxon>Gammaproteobacteria</taxon>
        <taxon>Chromatiales</taxon>
        <taxon>Chromatiaceae</taxon>
        <taxon>Rheinheimera</taxon>
    </lineage>
</organism>